<gene>
    <name evidence="3" type="ORF">ACFFLE_05005</name>
</gene>
<evidence type="ECO:0008006" key="5">
    <source>
        <dbReference type="Google" id="ProtNLM"/>
    </source>
</evidence>
<comment type="caution">
    <text evidence="3">The sequence shown here is derived from an EMBL/GenBank/DDBJ whole genome shotgun (WGS) entry which is preliminary data.</text>
</comment>
<dbReference type="RefSeq" id="WP_380570054.1">
    <property type="nucleotide sequence ID" value="NZ_JBHMAH010000011.1"/>
</dbReference>
<proteinExistence type="predicted"/>
<keyword evidence="2" id="KW-0732">Signal</keyword>
<name>A0ABV5Z452_9STAP</name>
<dbReference type="Proteomes" id="UP001589740">
    <property type="component" value="Unassembled WGS sequence"/>
</dbReference>
<reference evidence="3 4" key="1">
    <citation type="submission" date="2024-09" db="EMBL/GenBank/DDBJ databases">
        <authorList>
            <person name="Sun Q."/>
            <person name="Mori K."/>
        </authorList>
    </citation>
    <scope>NUCLEOTIDE SEQUENCE [LARGE SCALE GENOMIC DNA]</scope>
    <source>
        <strain evidence="3 4">JCM 12822</strain>
    </source>
</reference>
<accession>A0ABV5Z452</accession>
<feature type="compositionally biased region" description="Low complexity" evidence="1">
    <location>
        <begin position="112"/>
        <end position="157"/>
    </location>
</feature>
<evidence type="ECO:0000256" key="2">
    <source>
        <dbReference type="SAM" id="SignalP"/>
    </source>
</evidence>
<dbReference type="EMBL" id="JBHMAH010000011">
    <property type="protein sequence ID" value="MFB9860466.1"/>
    <property type="molecule type" value="Genomic_DNA"/>
</dbReference>
<feature type="region of interest" description="Disordered" evidence="1">
    <location>
        <begin position="91"/>
        <end position="161"/>
    </location>
</feature>
<feature type="compositionally biased region" description="Polar residues" evidence="1">
    <location>
        <begin position="91"/>
        <end position="101"/>
    </location>
</feature>
<keyword evidence="4" id="KW-1185">Reference proteome</keyword>
<evidence type="ECO:0000256" key="1">
    <source>
        <dbReference type="SAM" id="MobiDB-lite"/>
    </source>
</evidence>
<organism evidence="3 4">
    <name type="scientific">Salinicoccus siamensis</name>
    <dbReference type="NCBI Taxonomy" id="381830"/>
    <lineage>
        <taxon>Bacteria</taxon>
        <taxon>Bacillati</taxon>
        <taxon>Bacillota</taxon>
        <taxon>Bacilli</taxon>
        <taxon>Bacillales</taxon>
        <taxon>Staphylococcaceae</taxon>
        <taxon>Salinicoccus</taxon>
    </lineage>
</organism>
<feature type="signal peptide" evidence="2">
    <location>
        <begin position="1"/>
        <end position="29"/>
    </location>
</feature>
<sequence length="241" mass="26157">MKKTILTTTMALGLGITSLATGQSAEASAQDINKEELAAMAQNGAAELNNAPIHEGAYEYNFTLNGVDYNFESNGTQYTWSYGNYDNSVSVAPQPKAQTQEPAPKVTESYDTQETVQNNTQEQAPQQTETVETSTPEPVQETVQTQKQSAPSPQASSNGSVKEQFLAAGGTQAMWSNIVMPESSGNPNAVNHLGYRGLGQTKEHWGTGSVETQTKGMINYAQERYGSVEAAMAFRQQNNWW</sequence>
<feature type="chain" id="PRO_5046594348" description="Transglycosylase-like protein with SLT domain" evidence="2">
    <location>
        <begin position="30"/>
        <end position="241"/>
    </location>
</feature>
<protein>
    <recommendedName>
        <fullName evidence="5">Transglycosylase-like protein with SLT domain</fullName>
    </recommendedName>
</protein>
<evidence type="ECO:0000313" key="3">
    <source>
        <dbReference type="EMBL" id="MFB9860466.1"/>
    </source>
</evidence>
<evidence type="ECO:0000313" key="4">
    <source>
        <dbReference type="Proteomes" id="UP001589740"/>
    </source>
</evidence>